<dbReference type="Proteomes" id="UP000536640">
    <property type="component" value="Unassembled WGS sequence"/>
</dbReference>
<comment type="caution">
    <text evidence="1">The sequence shown here is derived from an EMBL/GenBank/DDBJ whole genome shotgun (WGS) entry which is preliminary data.</text>
</comment>
<evidence type="ECO:0000313" key="1">
    <source>
        <dbReference type="EMBL" id="MBB5188422.1"/>
    </source>
</evidence>
<protein>
    <submittedName>
        <fullName evidence="1">Uncharacterized protein</fullName>
    </submittedName>
</protein>
<reference evidence="1 2" key="1">
    <citation type="submission" date="2020-08" db="EMBL/GenBank/DDBJ databases">
        <title>Genomic Encyclopedia of Type Strains, Phase IV (KMG-IV): sequencing the most valuable type-strain genomes for metagenomic binning, comparative biology and taxonomic classification.</title>
        <authorList>
            <person name="Goeker M."/>
        </authorList>
    </citation>
    <scope>NUCLEOTIDE SEQUENCE [LARGE SCALE GENOMIC DNA]</scope>
    <source>
        <strain evidence="1 2">DSM 25701</strain>
    </source>
</reference>
<accession>A0A840R7Q7</accession>
<name>A0A840R7Q7_9GAMM</name>
<dbReference type="RefSeq" id="WP_184463783.1">
    <property type="nucleotide sequence ID" value="NZ_JACHHW010000007.1"/>
</dbReference>
<proteinExistence type="predicted"/>
<sequence>MSAANDFCAQLFEKIHSFFSDQQQGLDIPPAQLYRLEGFIEAGLLAGFVLESEVKKTFIDCAEQYFNTEIADFYRKDYRLILHMRMSEAPVYPSSNAP</sequence>
<organism evidence="1 2">
    <name type="scientific">Zhongshania antarctica</name>
    <dbReference type="NCBI Taxonomy" id="641702"/>
    <lineage>
        <taxon>Bacteria</taxon>
        <taxon>Pseudomonadati</taxon>
        <taxon>Pseudomonadota</taxon>
        <taxon>Gammaproteobacteria</taxon>
        <taxon>Cellvibrionales</taxon>
        <taxon>Spongiibacteraceae</taxon>
        <taxon>Zhongshania</taxon>
    </lineage>
</organism>
<evidence type="ECO:0000313" key="2">
    <source>
        <dbReference type="Proteomes" id="UP000536640"/>
    </source>
</evidence>
<dbReference type="AlphaFoldDB" id="A0A840R7Q7"/>
<keyword evidence="2" id="KW-1185">Reference proteome</keyword>
<gene>
    <name evidence="1" type="ORF">HNQ57_002704</name>
</gene>
<dbReference type="EMBL" id="JACHHW010000007">
    <property type="protein sequence ID" value="MBB5188422.1"/>
    <property type="molecule type" value="Genomic_DNA"/>
</dbReference>